<dbReference type="InterPro" id="IPR015942">
    <property type="entry name" value="Asp/Glu/hydantoin_racemase"/>
</dbReference>
<dbReference type="NCBIfam" id="TIGR00035">
    <property type="entry name" value="asp_race"/>
    <property type="match status" value="1"/>
</dbReference>
<accession>A0A2S0N9E1</accession>
<dbReference type="GO" id="GO:0047661">
    <property type="term" value="F:amino-acid racemase activity"/>
    <property type="evidence" value="ECO:0007669"/>
    <property type="project" value="InterPro"/>
</dbReference>
<dbReference type="InterPro" id="IPR001920">
    <property type="entry name" value="Asp/Glu_race"/>
</dbReference>
<dbReference type="Proteomes" id="UP000237889">
    <property type="component" value="Chromosome"/>
</dbReference>
<comment type="similarity">
    <text evidence="1">Belongs to the aspartate/glutamate racemases family.</text>
</comment>
<reference evidence="3 4" key="1">
    <citation type="submission" date="2018-03" db="EMBL/GenBank/DDBJ databases">
        <title>Genome sequencing of Phreatobacter sp.</title>
        <authorList>
            <person name="Kim S.-J."/>
            <person name="Heo J."/>
            <person name="Kwon S.-W."/>
        </authorList>
    </citation>
    <scope>NUCLEOTIDE SEQUENCE [LARGE SCALE GENOMIC DNA]</scope>
    <source>
        <strain evidence="3 4">S-12</strain>
    </source>
</reference>
<evidence type="ECO:0000313" key="3">
    <source>
        <dbReference type="EMBL" id="AVO44543.1"/>
    </source>
</evidence>
<dbReference type="PANTHER" id="PTHR21198">
    <property type="entry name" value="GLUTAMATE RACEMASE"/>
    <property type="match status" value="1"/>
</dbReference>
<dbReference type="Pfam" id="PF01177">
    <property type="entry name" value="Asp_Glu_race"/>
    <property type="match status" value="1"/>
</dbReference>
<gene>
    <name evidence="3" type="ORF">C6569_05400</name>
</gene>
<name>A0A2S0N9E1_9HYPH</name>
<evidence type="ECO:0000256" key="2">
    <source>
        <dbReference type="ARBA" id="ARBA00023235"/>
    </source>
</evidence>
<proteinExistence type="inferred from homology"/>
<evidence type="ECO:0000256" key="1">
    <source>
        <dbReference type="ARBA" id="ARBA00007847"/>
    </source>
</evidence>
<evidence type="ECO:0000313" key="4">
    <source>
        <dbReference type="Proteomes" id="UP000237889"/>
    </source>
</evidence>
<protein>
    <submittedName>
        <fullName evidence="3">Aspartate racemase</fullName>
    </submittedName>
</protein>
<keyword evidence="4" id="KW-1185">Reference proteome</keyword>
<organism evidence="3 4">
    <name type="scientific">Phreatobacter cathodiphilus</name>
    <dbReference type="NCBI Taxonomy" id="1868589"/>
    <lineage>
        <taxon>Bacteria</taxon>
        <taxon>Pseudomonadati</taxon>
        <taxon>Pseudomonadota</taxon>
        <taxon>Alphaproteobacteria</taxon>
        <taxon>Hyphomicrobiales</taxon>
        <taxon>Phreatobacteraceae</taxon>
        <taxon>Phreatobacter</taxon>
    </lineage>
</organism>
<dbReference type="OrthoDB" id="9803739at2"/>
<dbReference type="AlphaFoldDB" id="A0A2S0N9E1"/>
<dbReference type="InterPro" id="IPR004380">
    <property type="entry name" value="Asp_race"/>
</dbReference>
<keyword evidence="2" id="KW-0413">Isomerase</keyword>
<dbReference type="EMBL" id="CP027668">
    <property type="protein sequence ID" value="AVO44543.1"/>
    <property type="molecule type" value="Genomic_DNA"/>
</dbReference>
<dbReference type="SUPFAM" id="SSF53681">
    <property type="entry name" value="Aspartate/glutamate racemase"/>
    <property type="match status" value="2"/>
</dbReference>
<sequence length="227" mass="24205">MIGLIGGISWRSTALYHQRINEAAERRGGRNANAESVIVSLRYETLLEQGRAGNWDGVADAIVAALARASAAGATLGLLTAVTPHRMFDRITAASPIPLLHVLDPALAMLDEQGIGCVGVLGTSYTLTAAPFLDRIDAAGLAWRIPDEPGRRDLDAMIQDELTQGVVTARAERRAMELADDLMAAGAEAVLLACTELPLLAWRRYDRAPVVDAVTSHADAAVVRMDL</sequence>
<dbReference type="KEGG" id="phr:C6569_05400"/>
<dbReference type="PANTHER" id="PTHR21198:SF7">
    <property type="entry name" value="ASPARTATE-GLUTAMATE RACEMASE FAMILY"/>
    <property type="match status" value="1"/>
</dbReference>
<dbReference type="RefSeq" id="WP_106747873.1">
    <property type="nucleotide sequence ID" value="NZ_CP027668.1"/>
</dbReference>
<dbReference type="Gene3D" id="3.40.50.1860">
    <property type="match status" value="2"/>
</dbReference>